<proteinExistence type="predicted"/>
<comment type="caution">
    <text evidence="1">The sequence shown here is derived from an EMBL/GenBank/DDBJ whole genome shotgun (WGS) entry which is preliminary data.</text>
</comment>
<accession>A0A930LVE0</accession>
<sequence>RSRSHEISMQIIGGMYPSEPTAELLERTEAYLASLPEDAAALYRQIAEARDGVARALKVQAADI</sequence>
<reference evidence="1" key="1">
    <citation type="submission" date="2020-04" db="EMBL/GenBank/DDBJ databases">
        <title>Deep metagenomics examines the oral microbiome during advanced dental caries in children, revealing novel taxa and co-occurrences with host molecules.</title>
        <authorList>
            <person name="Baker J.L."/>
            <person name="Morton J.T."/>
            <person name="Dinis M."/>
            <person name="Alvarez R."/>
            <person name="Tran N.C."/>
            <person name="Knight R."/>
            <person name="Edlund A."/>
        </authorList>
    </citation>
    <scope>NUCLEOTIDE SEQUENCE</scope>
    <source>
        <strain evidence="1">JCVI_47_bin.3</strain>
    </source>
</reference>
<dbReference type="EMBL" id="JABZXS010000162">
    <property type="protein sequence ID" value="MBF1674103.1"/>
    <property type="molecule type" value="Genomic_DNA"/>
</dbReference>
<evidence type="ECO:0000313" key="2">
    <source>
        <dbReference type="Proteomes" id="UP000785653"/>
    </source>
</evidence>
<dbReference type="Proteomes" id="UP000785653">
    <property type="component" value="Unassembled WGS sequence"/>
</dbReference>
<evidence type="ECO:0000313" key="1">
    <source>
        <dbReference type="EMBL" id="MBF1674103.1"/>
    </source>
</evidence>
<gene>
    <name evidence="1" type="ORF">HXO65_07865</name>
</gene>
<dbReference type="SUPFAM" id="SSF56059">
    <property type="entry name" value="Glutathione synthetase ATP-binding domain-like"/>
    <property type="match status" value="1"/>
</dbReference>
<organism evidence="1 2">
    <name type="scientific">Rothia mucilaginosa</name>
    <dbReference type="NCBI Taxonomy" id="43675"/>
    <lineage>
        <taxon>Bacteria</taxon>
        <taxon>Bacillati</taxon>
        <taxon>Actinomycetota</taxon>
        <taxon>Actinomycetes</taxon>
        <taxon>Micrococcales</taxon>
        <taxon>Micrococcaceae</taxon>
        <taxon>Rothia</taxon>
    </lineage>
</organism>
<protein>
    <submittedName>
        <fullName evidence="1">Uncharacterized protein</fullName>
    </submittedName>
</protein>
<name>A0A930LVE0_9MICC</name>
<feature type="non-terminal residue" evidence="1">
    <location>
        <position position="1"/>
    </location>
</feature>
<dbReference type="AlphaFoldDB" id="A0A930LVE0"/>